<name>E7RLT4_9BACT</name>
<organism evidence="1 2">
    <name type="scientific">Hoylesella oralis ATCC 33269</name>
    <dbReference type="NCBI Taxonomy" id="873533"/>
    <lineage>
        <taxon>Bacteria</taxon>
        <taxon>Pseudomonadati</taxon>
        <taxon>Bacteroidota</taxon>
        <taxon>Bacteroidia</taxon>
        <taxon>Bacteroidales</taxon>
        <taxon>Prevotellaceae</taxon>
        <taxon>Hoylesella</taxon>
    </lineage>
</organism>
<accession>E7RLT4</accession>
<dbReference type="AlphaFoldDB" id="E7RLT4"/>
<sequence length="176" mass="19990">MCSLDTFKIDLKGLQEGKTQFRYNLDDDFFKAIDAPHVRRGRLIVKLSVRRMADVFELDFHTEGSVHVPCDLCLDDMEVVIDADNRLAARLGAEYSEDDDLITVDENDGTIDVAWFIYEFIELALPIRHVHAAGKCNPAMVELLNKHSAAQGGEAEEEHTSMDPRWAELKKLKIKD</sequence>
<dbReference type="eggNOG" id="COG1399">
    <property type="taxonomic scope" value="Bacteria"/>
</dbReference>
<proteinExistence type="predicted"/>
<evidence type="ECO:0000313" key="2">
    <source>
        <dbReference type="Proteomes" id="UP000005580"/>
    </source>
</evidence>
<protein>
    <submittedName>
        <fullName evidence="1">ACR, COG1399</fullName>
    </submittedName>
</protein>
<dbReference type="Pfam" id="PF02620">
    <property type="entry name" value="YceD"/>
    <property type="match status" value="1"/>
</dbReference>
<dbReference type="Proteomes" id="UP000005580">
    <property type="component" value="Unassembled WGS sequence"/>
</dbReference>
<dbReference type="STRING" id="28134.SAMN05444288_0755"/>
<comment type="caution">
    <text evidence="1">The sequence shown here is derived from an EMBL/GenBank/DDBJ whole genome shotgun (WGS) entry which is preliminary data.</text>
</comment>
<keyword evidence="2" id="KW-1185">Reference proteome</keyword>
<reference evidence="1" key="1">
    <citation type="submission" date="2011-01" db="EMBL/GenBank/DDBJ databases">
        <authorList>
            <person name="Muzny D."/>
            <person name="Qin X."/>
            <person name="Buhay C."/>
            <person name="Dugan-Rocha S."/>
            <person name="Ding Y."/>
            <person name="Chen G."/>
            <person name="Hawes A."/>
            <person name="Holder M."/>
            <person name="Jhangiani S."/>
            <person name="Johnson A."/>
            <person name="Khan Z."/>
            <person name="Li Z."/>
            <person name="Liu W."/>
            <person name="Liu X."/>
            <person name="Perez L."/>
            <person name="Shen H."/>
            <person name="Wang Q."/>
            <person name="Watt J."/>
            <person name="Xi L."/>
            <person name="Xin Y."/>
            <person name="Zhou J."/>
            <person name="Deng J."/>
            <person name="Jiang H."/>
            <person name="Liu Y."/>
            <person name="Qu J."/>
            <person name="Song X.-Z."/>
            <person name="Zhang L."/>
            <person name="Villasana D."/>
            <person name="Johnson A."/>
            <person name="Liu J."/>
            <person name="Liyanage D."/>
            <person name="Lorensuhewa L."/>
            <person name="Robinson T."/>
            <person name="Song A."/>
            <person name="Song B.-B."/>
            <person name="Dinh H."/>
            <person name="Thornton R."/>
            <person name="Coyle M."/>
            <person name="Francisco L."/>
            <person name="Jackson L."/>
            <person name="Javaid M."/>
            <person name="Korchina V."/>
            <person name="Kovar C."/>
            <person name="Mata R."/>
            <person name="Mathew T."/>
            <person name="Ngo R."/>
            <person name="Nguyen L."/>
            <person name="Nguyen N."/>
            <person name="Okwuonu G."/>
            <person name="Ongeri F."/>
            <person name="Pham C."/>
            <person name="Simmons D."/>
            <person name="Wilczek-Boney K."/>
            <person name="Hale W."/>
            <person name="Jakkamsetti A."/>
            <person name="Pham P."/>
            <person name="Ruth R."/>
            <person name="San Lucas F."/>
            <person name="Warren J."/>
            <person name="Zhang J."/>
            <person name="Zhao Z."/>
            <person name="Zhou C."/>
            <person name="Zhu D."/>
            <person name="Lee S."/>
            <person name="Bess C."/>
            <person name="Blankenburg K."/>
            <person name="Forbes L."/>
            <person name="Fu Q."/>
            <person name="Gubbala S."/>
            <person name="Hirani K."/>
            <person name="Jayaseelan J.C."/>
            <person name="Lara F."/>
            <person name="Munidasa M."/>
            <person name="Palculict T."/>
            <person name="Patil S."/>
            <person name="Pu L.-L."/>
            <person name="Saada N."/>
            <person name="Tang L."/>
            <person name="Weissenberger G."/>
            <person name="Zhu Y."/>
            <person name="Hemphill L."/>
            <person name="Shang Y."/>
            <person name="Youmans B."/>
            <person name="Ayvaz T."/>
            <person name="Ross M."/>
            <person name="Santibanez J."/>
            <person name="Aqrawi P."/>
            <person name="Gross S."/>
            <person name="Joshi V."/>
            <person name="Fowler G."/>
            <person name="Nazareth L."/>
            <person name="Reid J."/>
            <person name="Worley K."/>
            <person name="Petrosino J."/>
            <person name="Highlander S."/>
            <person name="Gibbs R."/>
        </authorList>
    </citation>
    <scope>NUCLEOTIDE SEQUENCE [LARGE SCALE GENOMIC DNA]</scope>
    <source>
        <strain evidence="1">ATCC 33269</strain>
    </source>
</reference>
<dbReference type="InterPro" id="IPR003772">
    <property type="entry name" value="YceD"/>
</dbReference>
<dbReference type="EMBL" id="AEPE02000002">
    <property type="protein sequence ID" value="EFZ37715.1"/>
    <property type="molecule type" value="Genomic_DNA"/>
</dbReference>
<dbReference type="RefSeq" id="WP_004368729.1">
    <property type="nucleotide sequence ID" value="NZ_GL833119.1"/>
</dbReference>
<evidence type="ECO:0000313" key="1">
    <source>
        <dbReference type="EMBL" id="EFZ37715.1"/>
    </source>
</evidence>
<gene>
    <name evidence="1" type="ORF">HMPREF0663_10084</name>
</gene>
<dbReference type="HOGENOM" id="CLU_094155_0_0_10"/>